<accession>A0AB34G4Q8</accession>
<evidence type="ECO:0000256" key="1">
    <source>
        <dbReference type="SAM" id="MobiDB-lite"/>
    </source>
</evidence>
<dbReference type="InterPro" id="IPR056146">
    <property type="entry name" value="DUF7729"/>
</dbReference>
<feature type="domain" description="DUF7729" evidence="2">
    <location>
        <begin position="68"/>
        <end position="277"/>
    </location>
</feature>
<evidence type="ECO:0000313" key="3">
    <source>
        <dbReference type="EMBL" id="KAJ6446424.1"/>
    </source>
</evidence>
<organism evidence="3 4">
    <name type="scientific">Purpureocillium lavendulum</name>
    <dbReference type="NCBI Taxonomy" id="1247861"/>
    <lineage>
        <taxon>Eukaryota</taxon>
        <taxon>Fungi</taxon>
        <taxon>Dikarya</taxon>
        <taxon>Ascomycota</taxon>
        <taxon>Pezizomycotina</taxon>
        <taxon>Sordariomycetes</taxon>
        <taxon>Hypocreomycetidae</taxon>
        <taxon>Hypocreales</taxon>
        <taxon>Ophiocordycipitaceae</taxon>
        <taxon>Purpureocillium</taxon>
    </lineage>
</organism>
<gene>
    <name evidence="3" type="ORF">O9K51_01197</name>
</gene>
<dbReference type="EMBL" id="JAQHRD010000001">
    <property type="protein sequence ID" value="KAJ6446424.1"/>
    <property type="molecule type" value="Genomic_DNA"/>
</dbReference>
<feature type="region of interest" description="Disordered" evidence="1">
    <location>
        <begin position="1"/>
        <end position="82"/>
    </location>
</feature>
<dbReference type="PANTHER" id="PTHR39460:SF1">
    <property type="entry name" value="C6 TRANSCRIPTION FACTOR"/>
    <property type="match status" value="1"/>
</dbReference>
<evidence type="ECO:0000313" key="4">
    <source>
        <dbReference type="Proteomes" id="UP001163105"/>
    </source>
</evidence>
<sequence>MSIPGGDQSTDAAFELRLKQRNEKGASDDETSTERGSKPKPSSTILTISVDTSTTTASPTTDATQSALPSPFDSNVPSDFKVPSSDSRCPNFISTLLSDPTFKSCYPISMLIQTSMGFFEAEKKLLSIVRVLDATCKANVSTCTEFLSQAAQNLTTESNCKAELDQRQPQVLQAWRGLKAYQVLYKATCLQDTSTSMYCFANAVTNLTTPSDASLYFMPFGLALPSSSTPSCNYCTQETMGIYRTASADRQQFVADKYEDAAKVIDKTCGPNFVNGTLPKAQSAAGVISPPSNILTLADTSGADTLRVDARMLFVRSNINYRATTTSILQASELDLF</sequence>
<dbReference type="Proteomes" id="UP001163105">
    <property type="component" value="Unassembled WGS sequence"/>
</dbReference>
<dbReference type="Pfam" id="PF24855">
    <property type="entry name" value="DUF7729"/>
    <property type="match status" value="1"/>
</dbReference>
<feature type="compositionally biased region" description="Low complexity" evidence="1">
    <location>
        <begin position="51"/>
        <end position="64"/>
    </location>
</feature>
<dbReference type="PANTHER" id="PTHR39460">
    <property type="entry name" value="EXPRESSED PROTEIN"/>
    <property type="match status" value="1"/>
</dbReference>
<protein>
    <submittedName>
        <fullName evidence="3">C6 transcription factor</fullName>
    </submittedName>
</protein>
<evidence type="ECO:0000259" key="2">
    <source>
        <dbReference type="Pfam" id="PF24855"/>
    </source>
</evidence>
<feature type="compositionally biased region" description="Polar residues" evidence="1">
    <location>
        <begin position="65"/>
        <end position="77"/>
    </location>
</feature>
<dbReference type="AlphaFoldDB" id="A0AB34G4Q8"/>
<feature type="compositionally biased region" description="Polar residues" evidence="1">
    <location>
        <begin position="40"/>
        <end position="50"/>
    </location>
</feature>
<feature type="compositionally biased region" description="Basic and acidic residues" evidence="1">
    <location>
        <begin position="14"/>
        <end position="37"/>
    </location>
</feature>
<proteinExistence type="predicted"/>
<reference evidence="3" key="1">
    <citation type="submission" date="2023-01" db="EMBL/GenBank/DDBJ databases">
        <title>The growth and conidiation of Purpureocillium lavendulum are regulated by nitrogen source and histone H3K14 acetylation.</title>
        <authorList>
            <person name="Tang P."/>
            <person name="Han J."/>
            <person name="Zhang C."/>
            <person name="Tang P."/>
            <person name="Qi F."/>
            <person name="Zhang K."/>
            <person name="Liang L."/>
        </authorList>
    </citation>
    <scope>NUCLEOTIDE SEQUENCE</scope>
    <source>
        <strain evidence="3">YMF1.00683</strain>
    </source>
</reference>
<comment type="caution">
    <text evidence="3">The sequence shown here is derived from an EMBL/GenBank/DDBJ whole genome shotgun (WGS) entry which is preliminary data.</text>
</comment>
<name>A0AB34G4Q8_9HYPO</name>
<keyword evidence="4" id="KW-1185">Reference proteome</keyword>